<dbReference type="GO" id="GO:0016491">
    <property type="term" value="F:oxidoreductase activity"/>
    <property type="evidence" value="ECO:0007669"/>
    <property type="project" value="UniProtKB-KW"/>
</dbReference>
<organism evidence="3 4">
    <name type="scientific">Microdochium trichocladiopsis</name>
    <dbReference type="NCBI Taxonomy" id="1682393"/>
    <lineage>
        <taxon>Eukaryota</taxon>
        <taxon>Fungi</taxon>
        <taxon>Dikarya</taxon>
        <taxon>Ascomycota</taxon>
        <taxon>Pezizomycotina</taxon>
        <taxon>Sordariomycetes</taxon>
        <taxon>Xylariomycetidae</taxon>
        <taxon>Xylariales</taxon>
        <taxon>Microdochiaceae</taxon>
        <taxon>Microdochium</taxon>
    </lineage>
</organism>
<protein>
    <submittedName>
        <fullName evidence="3">Short-chain dehydrogenase/ reductase</fullName>
    </submittedName>
</protein>
<proteinExistence type="inferred from homology"/>
<dbReference type="OrthoDB" id="191139at2759"/>
<dbReference type="PRINTS" id="PR00081">
    <property type="entry name" value="GDHRDH"/>
</dbReference>
<sequence length="317" mass="34251">MAPRYNNKTKGSDLAAELADNIKGKTVLVTGASPGGIGALYAKAIARASPAQIILTGRTTASIEATAKWVAEANSAVKTTMIEMSLDSLSSVRGAAREVMDSAEVSHIDVLVLNAGIMAVPYGKTKDGFEMQFGVNHLGHFVFANLVMPKVLEAAFSPGSSHVGFQDGKVYEKWSAYGQSKTGNNLFALSLATKLGSRGLQAFSLHPGVYMSNLTRDVDFSEGGDGPTSLRQADERLGNPLSLPNSQFDFCDEETIVATHIFTSFSDDIRPFNGQHFTACNVAQQDRDEVWPWANNAVEAERLWRLSEDMVGERFAY</sequence>
<comment type="similarity">
    <text evidence="1">Belongs to the short-chain dehydrogenases/reductases (SDR) family.</text>
</comment>
<dbReference type="InterPro" id="IPR036291">
    <property type="entry name" value="NAD(P)-bd_dom_sf"/>
</dbReference>
<dbReference type="SUPFAM" id="SSF51735">
    <property type="entry name" value="NAD(P)-binding Rossmann-fold domains"/>
    <property type="match status" value="1"/>
</dbReference>
<keyword evidence="2" id="KW-0560">Oxidoreductase</keyword>
<dbReference type="InterPro" id="IPR002347">
    <property type="entry name" value="SDR_fam"/>
</dbReference>
<dbReference type="AlphaFoldDB" id="A0A9P8XS06"/>
<evidence type="ECO:0000313" key="3">
    <source>
        <dbReference type="EMBL" id="KAH7014435.1"/>
    </source>
</evidence>
<dbReference type="PANTHER" id="PTHR24320:SF283">
    <property type="entry name" value="RETINOL DEHYDROGENASE 11"/>
    <property type="match status" value="1"/>
</dbReference>
<keyword evidence="4" id="KW-1185">Reference proteome</keyword>
<evidence type="ECO:0000313" key="4">
    <source>
        <dbReference type="Proteomes" id="UP000756346"/>
    </source>
</evidence>
<dbReference type="RefSeq" id="XP_046005402.1">
    <property type="nucleotide sequence ID" value="XM_046161316.1"/>
</dbReference>
<name>A0A9P8XS06_9PEZI</name>
<dbReference type="Proteomes" id="UP000756346">
    <property type="component" value="Unassembled WGS sequence"/>
</dbReference>
<dbReference type="Gene3D" id="3.40.50.720">
    <property type="entry name" value="NAD(P)-binding Rossmann-like Domain"/>
    <property type="match status" value="1"/>
</dbReference>
<dbReference type="EMBL" id="JAGTJQ010000013">
    <property type="protein sequence ID" value="KAH7014435.1"/>
    <property type="molecule type" value="Genomic_DNA"/>
</dbReference>
<evidence type="ECO:0000256" key="2">
    <source>
        <dbReference type="ARBA" id="ARBA00023002"/>
    </source>
</evidence>
<dbReference type="Pfam" id="PF00106">
    <property type="entry name" value="adh_short"/>
    <property type="match status" value="1"/>
</dbReference>
<comment type="caution">
    <text evidence="3">The sequence shown here is derived from an EMBL/GenBank/DDBJ whole genome shotgun (WGS) entry which is preliminary data.</text>
</comment>
<dbReference type="GeneID" id="70190862"/>
<evidence type="ECO:0000256" key="1">
    <source>
        <dbReference type="ARBA" id="ARBA00006484"/>
    </source>
</evidence>
<gene>
    <name evidence="3" type="ORF">B0I36DRAFT_389331</name>
</gene>
<reference evidence="3" key="1">
    <citation type="journal article" date="2021" name="Nat. Commun.">
        <title>Genetic determinants of endophytism in the Arabidopsis root mycobiome.</title>
        <authorList>
            <person name="Mesny F."/>
            <person name="Miyauchi S."/>
            <person name="Thiergart T."/>
            <person name="Pickel B."/>
            <person name="Atanasova L."/>
            <person name="Karlsson M."/>
            <person name="Huettel B."/>
            <person name="Barry K.W."/>
            <person name="Haridas S."/>
            <person name="Chen C."/>
            <person name="Bauer D."/>
            <person name="Andreopoulos W."/>
            <person name="Pangilinan J."/>
            <person name="LaButti K."/>
            <person name="Riley R."/>
            <person name="Lipzen A."/>
            <person name="Clum A."/>
            <person name="Drula E."/>
            <person name="Henrissat B."/>
            <person name="Kohler A."/>
            <person name="Grigoriev I.V."/>
            <person name="Martin F.M."/>
            <person name="Hacquard S."/>
        </authorList>
    </citation>
    <scope>NUCLEOTIDE SEQUENCE</scope>
    <source>
        <strain evidence="3">MPI-CAGE-CH-0230</strain>
    </source>
</reference>
<dbReference type="PANTHER" id="PTHR24320">
    <property type="entry name" value="RETINOL DEHYDROGENASE"/>
    <property type="match status" value="1"/>
</dbReference>
<accession>A0A9P8XS06</accession>